<reference evidence="2 3" key="1">
    <citation type="submission" date="2016-01" db="EMBL/GenBank/DDBJ databases">
        <title>The draft genome sequence of Aquimarina sp. RZW4-3-2.</title>
        <authorList>
            <person name="Wang Y."/>
        </authorList>
    </citation>
    <scope>NUCLEOTIDE SEQUENCE [LARGE SCALE GENOMIC DNA]</scope>
    <source>
        <strain evidence="2 3">RZW4-3-2</strain>
    </source>
</reference>
<name>A0A162ZLV9_9FLAO</name>
<evidence type="ECO:0000313" key="3">
    <source>
        <dbReference type="Proteomes" id="UP000076715"/>
    </source>
</evidence>
<keyword evidence="1" id="KW-0732">Signal</keyword>
<dbReference type="STRING" id="1642818.AWE51_09630"/>
<evidence type="ECO:0008006" key="4">
    <source>
        <dbReference type="Google" id="ProtNLM"/>
    </source>
</evidence>
<dbReference type="EMBL" id="LQRT01000024">
    <property type="protein sequence ID" value="KZS39895.1"/>
    <property type="molecule type" value="Genomic_DNA"/>
</dbReference>
<evidence type="ECO:0000313" key="2">
    <source>
        <dbReference type="EMBL" id="KZS39895.1"/>
    </source>
</evidence>
<dbReference type="Proteomes" id="UP000076715">
    <property type="component" value="Unassembled WGS sequence"/>
</dbReference>
<comment type="caution">
    <text evidence="2">The sequence shown here is derived from an EMBL/GenBank/DDBJ whole genome shotgun (WGS) entry which is preliminary data.</text>
</comment>
<protein>
    <recommendedName>
        <fullName evidence="4">Rieske domain-containing protein</fullName>
    </recommendedName>
</protein>
<keyword evidence="3" id="KW-1185">Reference proteome</keyword>
<dbReference type="OrthoDB" id="1201186at2"/>
<sequence length="143" mass="15740">MKKLVFLFAALLVLSCSGDDDQNNPFLPNIAVNFQINLDLPQYNNLRFPGGIFVDRTDGRGIRGVIIYNQNDQQFFAYELSDPNISPSDCSALKVEGTRASSNCGNENLYEIASFGQQIRGEGGNPLLAYRVTKNGNTLNVSN</sequence>
<dbReference type="PROSITE" id="PS51257">
    <property type="entry name" value="PROKAR_LIPOPROTEIN"/>
    <property type="match status" value="1"/>
</dbReference>
<evidence type="ECO:0000256" key="1">
    <source>
        <dbReference type="SAM" id="SignalP"/>
    </source>
</evidence>
<feature type="chain" id="PRO_5007841283" description="Rieske domain-containing protein" evidence="1">
    <location>
        <begin position="19"/>
        <end position="143"/>
    </location>
</feature>
<dbReference type="AlphaFoldDB" id="A0A162ZLV9"/>
<dbReference type="RefSeq" id="WP_066315876.1">
    <property type="nucleotide sequence ID" value="NZ_CANLSS010000027.1"/>
</dbReference>
<organism evidence="2 3">
    <name type="scientific">Aquimarina aggregata</name>
    <dbReference type="NCBI Taxonomy" id="1642818"/>
    <lineage>
        <taxon>Bacteria</taxon>
        <taxon>Pseudomonadati</taxon>
        <taxon>Bacteroidota</taxon>
        <taxon>Flavobacteriia</taxon>
        <taxon>Flavobacteriales</taxon>
        <taxon>Flavobacteriaceae</taxon>
        <taxon>Aquimarina</taxon>
    </lineage>
</organism>
<feature type="signal peptide" evidence="1">
    <location>
        <begin position="1"/>
        <end position="18"/>
    </location>
</feature>
<accession>A0A162ZLV9</accession>
<gene>
    <name evidence="2" type="ORF">AWE51_09630</name>
</gene>
<proteinExistence type="predicted"/>